<evidence type="ECO:0000259" key="12">
    <source>
        <dbReference type="PROSITE" id="PS51371"/>
    </source>
</evidence>
<evidence type="ECO:0000256" key="3">
    <source>
        <dbReference type="ARBA" id="ARBA00022475"/>
    </source>
</evidence>
<keyword evidence="6 10" id="KW-1133">Transmembrane helix</keyword>
<reference evidence="14 15" key="1">
    <citation type="submission" date="2019-01" db="EMBL/GenBank/DDBJ databases">
        <title>Ktedonosporobacter rubrisoli SCAWS-G2.</title>
        <authorList>
            <person name="Huang Y."/>
            <person name="Yan B."/>
        </authorList>
    </citation>
    <scope>NUCLEOTIDE SEQUENCE [LARGE SCALE GENOMIC DNA]</scope>
    <source>
        <strain evidence="14 15">SCAWS-G2</strain>
    </source>
</reference>
<evidence type="ECO:0000256" key="9">
    <source>
        <dbReference type="PROSITE-ProRule" id="PRU00703"/>
    </source>
</evidence>
<dbReference type="GO" id="GO:0005886">
    <property type="term" value="C:plasma membrane"/>
    <property type="evidence" value="ECO:0007669"/>
    <property type="project" value="UniProtKB-SubCell"/>
</dbReference>
<keyword evidence="15" id="KW-1185">Reference proteome</keyword>
<feature type="domain" description="CNNM transmembrane" evidence="13">
    <location>
        <begin position="1"/>
        <end position="202"/>
    </location>
</feature>
<dbReference type="Gene3D" id="3.10.580.10">
    <property type="entry name" value="CBS-domain"/>
    <property type="match status" value="1"/>
</dbReference>
<evidence type="ECO:0000256" key="1">
    <source>
        <dbReference type="ARBA" id="ARBA00004651"/>
    </source>
</evidence>
<evidence type="ECO:0000313" key="14">
    <source>
        <dbReference type="EMBL" id="QBD82015.1"/>
    </source>
</evidence>
<dbReference type="FunFam" id="3.10.580.10:FF:000002">
    <property type="entry name" value="Magnesium/cobalt efflux protein CorC"/>
    <property type="match status" value="1"/>
</dbReference>
<evidence type="ECO:0000256" key="5">
    <source>
        <dbReference type="ARBA" id="ARBA00022737"/>
    </source>
</evidence>
<keyword evidence="4 10" id="KW-0812">Transmembrane</keyword>
<evidence type="ECO:0000256" key="11">
    <source>
        <dbReference type="SAM" id="Phobius"/>
    </source>
</evidence>
<dbReference type="GO" id="GO:0050660">
    <property type="term" value="F:flavin adenine dinucleotide binding"/>
    <property type="evidence" value="ECO:0007669"/>
    <property type="project" value="InterPro"/>
</dbReference>
<feature type="domain" description="CBS" evidence="12">
    <location>
        <begin position="285"/>
        <end position="342"/>
    </location>
</feature>
<dbReference type="SMART" id="SM01091">
    <property type="entry name" value="CorC_HlyC"/>
    <property type="match status" value="1"/>
</dbReference>
<protein>
    <submittedName>
        <fullName evidence="14">HlyC/CorC family transporter</fullName>
    </submittedName>
</protein>
<dbReference type="Pfam" id="PF00571">
    <property type="entry name" value="CBS"/>
    <property type="match status" value="2"/>
</dbReference>
<proteinExistence type="inferred from homology"/>
<dbReference type="Pfam" id="PF01595">
    <property type="entry name" value="CNNM"/>
    <property type="match status" value="1"/>
</dbReference>
<dbReference type="InterPro" id="IPR005170">
    <property type="entry name" value="Transptr-assoc_dom"/>
</dbReference>
<dbReference type="AlphaFoldDB" id="A0A4P6K1Z6"/>
<keyword evidence="3" id="KW-1003">Cell membrane</keyword>
<dbReference type="KEGG" id="kbs:EPA93_40975"/>
<keyword evidence="5" id="KW-0677">Repeat</keyword>
<dbReference type="Proteomes" id="UP000290365">
    <property type="component" value="Chromosome"/>
</dbReference>
<dbReference type="InterPro" id="IPR002550">
    <property type="entry name" value="CNNM"/>
</dbReference>
<dbReference type="PANTHER" id="PTHR43099:SF5">
    <property type="entry name" value="HLYC_CORC FAMILY TRANSPORTER"/>
    <property type="match status" value="1"/>
</dbReference>
<evidence type="ECO:0000256" key="6">
    <source>
        <dbReference type="ARBA" id="ARBA00022989"/>
    </source>
</evidence>
<dbReference type="InterPro" id="IPR044751">
    <property type="entry name" value="Ion_transp-like_CBS"/>
</dbReference>
<feature type="transmembrane region" description="Helical" evidence="11">
    <location>
        <begin position="101"/>
        <end position="122"/>
    </location>
</feature>
<organism evidence="14 15">
    <name type="scientific">Ktedonosporobacter rubrisoli</name>
    <dbReference type="NCBI Taxonomy" id="2509675"/>
    <lineage>
        <taxon>Bacteria</taxon>
        <taxon>Bacillati</taxon>
        <taxon>Chloroflexota</taxon>
        <taxon>Ktedonobacteria</taxon>
        <taxon>Ktedonobacterales</taxon>
        <taxon>Ktedonosporobacteraceae</taxon>
        <taxon>Ktedonosporobacter</taxon>
    </lineage>
</organism>
<dbReference type="Gene3D" id="3.30.465.10">
    <property type="match status" value="1"/>
</dbReference>
<dbReference type="EMBL" id="CP035758">
    <property type="protein sequence ID" value="QBD82015.1"/>
    <property type="molecule type" value="Genomic_DNA"/>
</dbReference>
<feature type="transmembrane region" description="Helical" evidence="11">
    <location>
        <begin position="6"/>
        <end position="30"/>
    </location>
</feature>
<evidence type="ECO:0000313" key="15">
    <source>
        <dbReference type="Proteomes" id="UP000290365"/>
    </source>
</evidence>
<feature type="transmembrane region" description="Helical" evidence="11">
    <location>
        <begin position="61"/>
        <end position="81"/>
    </location>
</feature>
<dbReference type="Pfam" id="PF03471">
    <property type="entry name" value="CorC_HlyC"/>
    <property type="match status" value="1"/>
</dbReference>
<dbReference type="PROSITE" id="PS51846">
    <property type="entry name" value="CNNM"/>
    <property type="match status" value="1"/>
</dbReference>
<gene>
    <name evidence="14" type="ORF">EPA93_40975</name>
</gene>
<dbReference type="InterPro" id="IPR016169">
    <property type="entry name" value="FAD-bd_PCMH_sub2"/>
</dbReference>
<evidence type="ECO:0000256" key="4">
    <source>
        <dbReference type="ARBA" id="ARBA00022692"/>
    </source>
</evidence>
<dbReference type="RefSeq" id="WP_129893075.1">
    <property type="nucleotide sequence ID" value="NZ_CP035758.1"/>
</dbReference>
<dbReference type="InterPro" id="IPR036318">
    <property type="entry name" value="FAD-bd_PCMH-like_sf"/>
</dbReference>
<dbReference type="SMART" id="SM00116">
    <property type="entry name" value="CBS"/>
    <property type="match status" value="2"/>
</dbReference>
<name>A0A4P6K1Z6_KTERU</name>
<evidence type="ECO:0000256" key="8">
    <source>
        <dbReference type="ARBA" id="ARBA00023136"/>
    </source>
</evidence>
<dbReference type="InterPro" id="IPR000644">
    <property type="entry name" value="CBS_dom"/>
</dbReference>
<dbReference type="OrthoDB" id="9798188at2"/>
<dbReference type="PANTHER" id="PTHR43099">
    <property type="entry name" value="UPF0053 PROTEIN YRKA"/>
    <property type="match status" value="1"/>
</dbReference>
<comment type="subcellular location">
    <subcellularLocation>
        <location evidence="1">Cell membrane</location>
        <topology evidence="1">Multi-pass membrane protein</topology>
    </subcellularLocation>
</comment>
<dbReference type="SUPFAM" id="SSF54631">
    <property type="entry name" value="CBS-domain pair"/>
    <property type="match status" value="1"/>
</dbReference>
<evidence type="ECO:0000256" key="2">
    <source>
        <dbReference type="ARBA" id="ARBA00006337"/>
    </source>
</evidence>
<dbReference type="PROSITE" id="PS51371">
    <property type="entry name" value="CBS"/>
    <property type="match status" value="2"/>
</dbReference>
<sequence length="434" mass="47552">MSGFLGIEIAIILVLMLANGFFSASEIAIVSARRSRLQQQADAGQNGAQQALDLAENPDRFLATIQIGITLISTLTAAFGGASISEPLAQLLKPLPIVGQYASSLSLALVVILITYFSLIIGELVPKRLALQSAESFASFAAPFMVLLAKVARPLVVLLTGSVNLVLAVLGPKKAEEASVTEEDILYLARQGFASGTVEKGESEFINRIFRFTDRYVNTVMTPRTEMSAIEVSTPLSKVIATFLDTGYSRLPLYEDSLDNIIGVIFAKDLLRLQADREEANLAELARQAYFVTEYQHVDDLLTLFRRKGIHLAIVIDEYSQVVGLVTIEDMLEELVGEIQDEYDVPEPNAFVQREDGSWLVDAMVPQDLAREKIGLQPIPTEESGEYHTLAGMVLAHLGHIPKVGDSVTIGDFVFEVVDMDGRRIDKVLIRPKQ</sequence>
<accession>A0A4P6K1Z6</accession>
<dbReference type="SUPFAM" id="SSF56176">
    <property type="entry name" value="FAD-binding/transporter-associated domain-like"/>
    <property type="match status" value="1"/>
</dbReference>
<evidence type="ECO:0000256" key="7">
    <source>
        <dbReference type="ARBA" id="ARBA00023122"/>
    </source>
</evidence>
<dbReference type="InterPro" id="IPR046342">
    <property type="entry name" value="CBS_dom_sf"/>
</dbReference>
<dbReference type="InterPro" id="IPR051676">
    <property type="entry name" value="UPF0053_domain"/>
</dbReference>
<feature type="domain" description="CBS" evidence="12">
    <location>
        <begin position="221"/>
        <end position="284"/>
    </location>
</feature>
<comment type="similarity">
    <text evidence="2">Belongs to the UPF0053 family.</text>
</comment>
<keyword evidence="8 10" id="KW-0472">Membrane</keyword>
<dbReference type="CDD" id="cd04590">
    <property type="entry name" value="CBS_pair_CorC_HlyC_assoc"/>
    <property type="match status" value="1"/>
</dbReference>
<evidence type="ECO:0000259" key="13">
    <source>
        <dbReference type="PROSITE" id="PS51846"/>
    </source>
</evidence>
<evidence type="ECO:0000256" key="10">
    <source>
        <dbReference type="PROSITE-ProRule" id="PRU01193"/>
    </source>
</evidence>
<keyword evidence="7 9" id="KW-0129">CBS domain</keyword>